<name>A0AAE1MYJ0_9FABA</name>
<dbReference type="Proteomes" id="UP001293593">
    <property type="component" value="Unassembled WGS sequence"/>
</dbReference>
<dbReference type="AlphaFoldDB" id="A0AAE1MYJ0"/>
<organism evidence="1 2">
    <name type="scientific">Acacia crassicarpa</name>
    <name type="common">northern wattle</name>
    <dbReference type="NCBI Taxonomy" id="499986"/>
    <lineage>
        <taxon>Eukaryota</taxon>
        <taxon>Viridiplantae</taxon>
        <taxon>Streptophyta</taxon>
        <taxon>Embryophyta</taxon>
        <taxon>Tracheophyta</taxon>
        <taxon>Spermatophyta</taxon>
        <taxon>Magnoliopsida</taxon>
        <taxon>eudicotyledons</taxon>
        <taxon>Gunneridae</taxon>
        <taxon>Pentapetalae</taxon>
        <taxon>rosids</taxon>
        <taxon>fabids</taxon>
        <taxon>Fabales</taxon>
        <taxon>Fabaceae</taxon>
        <taxon>Caesalpinioideae</taxon>
        <taxon>mimosoid clade</taxon>
        <taxon>Acacieae</taxon>
        <taxon>Acacia</taxon>
    </lineage>
</organism>
<gene>
    <name evidence="1" type="ORF">QN277_011330</name>
</gene>
<evidence type="ECO:0000313" key="2">
    <source>
        <dbReference type="Proteomes" id="UP001293593"/>
    </source>
</evidence>
<keyword evidence="2" id="KW-1185">Reference proteome</keyword>
<accession>A0AAE1MYJ0</accession>
<protein>
    <submittedName>
        <fullName evidence="1">Uncharacterized protein</fullName>
    </submittedName>
</protein>
<comment type="caution">
    <text evidence="1">The sequence shown here is derived from an EMBL/GenBank/DDBJ whole genome shotgun (WGS) entry which is preliminary data.</text>
</comment>
<proteinExistence type="predicted"/>
<evidence type="ECO:0000313" key="1">
    <source>
        <dbReference type="EMBL" id="KAK4279571.1"/>
    </source>
</evidence>
<reference evidence="1" key="1">
    <citation type="submission" date="2023-10" db="EMBL/GenBank/DDBJ databases">
        <title>Chromosome-level genome of the transformable northern wattle, Acacia crassicarpa.</title>
        <authorList>
            <person name="Massaro I."/>
            <person name="Sinha N.R."/>
            <person name="Poethig S."/>
            <person name="Leichty A.R."/>
        </authorList>
    </citation>
    <scope>NUCLEOTIDE SEQUENCE</scope>
    <source>
        <strain evidence="1">Acra3RX</strain>
        <tissue evidence="1">Leaf</tissue>
    </source>
</reference>
<sequence length="72" mass="8157">MAELSLPQNSNAITETGSYICRGGIGIDEETLADYLNYVLLYYFALNSRVINCLHACNEVNHHKLYSIINYI</sequence>
<dbReference type="EMBL" id="JAWXYG010000002">
    <property type="protein sequence ID" value="KAK4279571.1"/>
    <property type="molecule type" value="Genomic_DNA"/>
</dbReference>